<evidence type="ECO:0000256" key="5">
    <source>
        <dbReference type="ARBA" id="ARBA00022827"/>
    </source>
</evidence>
<dbReference type="InterPro" id="IPR050415">
    <property type="entry name" value="MRET"/>
</dbReference>
<dbReference type="Gene3D" id="2.40.30.10">
    <property type="entry name" value="Translation factors"/>
    <property type="match status" value="1"/>
</dbReference>
<reference evidence="14 15" key="1">
    <citation type="submission" date="2019-09" db="EMBL/GenBank/DDBJ databases">
        <authorList>
            <person name="Depoorter E."/>
        </authorList>
    </citation>
    <scope>NUCLEOTIDE SEQUENCE [LARGE SCALE GENOMIC DNA]</scope>
    <source>
        <strain evidence="14">LMG 23254</strain>
    </source>
</reference>
<comment type="cofactor">
    <cofactor evidence="9">
        <name>[2Fe-2S] cluster</name>
        <dbReference type="ChEBI" id="CHEBI:190135"/>
    </cofactor>
</comment>
<organism evidence="14 15">
    <name type="scientific">Burkholderia lata (strain ATCC 17760 / DSM 23089 / LMG 22485 / NCIMB 9086 / R18194 / 383)</name>
    <dbReference type="NCBI Taxonomy" id="482957"/>
    <lineage>
        <taxon>Bacteria</taxon>
        <taxon>Pseudomonadati</taxon>
        <taxon>Pseudomonadota</taxon>
        <taxon>Betaproteobacteria</taxon>
        <taxon>Burkholderiales</taxon>
        <taxon>Burkholderiaceae</taxon>
        <taxon>Burkholderia</taxon>
        <taxon>Burkholderia cepacia complex</taxon>
    </lineage>
</organism>
<name>A0A6P2SN80_BURL3</name>
<evidence type="ECO:0000256" key="9">
    <source>
        <dbReference type="ARBA" id="ARBA00034078"/>
    </source>
</evidence>
<keyword evidence="3" id="KW-0001">2Fe-2S</keyword>
<feature type="region of interest" description="Disordered" evidence="11">
    <location>
        <begin position="154"/>
        <end position="173"/>
    </location>
</feature>
<evidence type="ECO:0000259" key="13">
    <source>
        <dbReference type="PROSITE" id="PS51384"/>
    </source>
</evidence>
<dbReference type="InterPro" id="IPR006058">
    <property type="entry name" value="2Fe2S_fd_BS"/>
</dbReference>
<protein>
    <submittedName>
        <fullName evidence="14">Ferredoxin</fullName>
    </submittedName>
</protein>
<dbReference type="PROSITE" id="PS51384">
    <property type="entry name" value="FAD_FR"/>
    <property type="match status" value="1"/>
</dbReference>
<keyword evidence="2" id="KW-0285">Flavoprotein</keyword>
<sequence length="593" mass="63407">MNVHMSKVSQLFFISFVFLTDERKNVTPAKIELLHELLDDPTWCTSEFVRASIAVLRERYSALWEAYESGRITVDVDSLTREINAVTSTVTAAEAIALKQDLSVFVDKFTQASTTSLSRLGLSTASNARIQRQRTITHLLALVEEECGELSRKRANGTDAPFSSTTVAPSAAGPATGMARGELAHAEFASTSTAEVLESGATGALVPWNGRAIQARCVAVVNETKDTNTYVFGCETIGLFNYKPGQFISIEVKAGDRLLRRCYTISSSPSRPRRFSITVKRLDRGWISNWLAENMLVGVYAAISGPFGEFHIERTTNRKLLMLAAGSGVTPIISMLRWMADVGDARDVVLINSVRSPNDVIFGSEFRVLAAQLPAARIVVVPSSVVSAEWFGVSGRLSDAMLQALVPDVLERDVLMCGPSEYMRSATDILTRAGLPSDRILSERFGAADTGASVSAAPPASDSRGKAAPLRIPAAAPHPTAQIAEVAGPRWAGAVNETPDDWMAAKQPALIVFEQSGVEIACDAGSLLLEVAEANGVALNSACRSGVCGSCKVKKMAGEVRMPAGATLSDSDIADGCVLGCVGRVYGRVVVDR</sequence>
<keyword evidence="7" id="KW-0408">Iron</keyword>
<evidence type="ECO:0000256" key="10">
    <source>
        <dbReference type="ARBA" id="ARBA00061434"/>
    </source>
</evidence>
<dbReference type="InterPro" id="IPR001041">
    <property type="entry name" value="2Fe-2S_ferredoxin-type"/>
</dbReference>
<evidence type="ECO:0000313" key="14">
    <source>
        <dbReference type="EMBL" id="VWC52157.1"/>
    </source>
</evidence>
<dbReference type="InterPro" id="IPR012675">
    <property type="entry name" value="Beta-grasp_dom_sf"/>
</dbReference>
<dbReference type="PRINTS" id="PR00410">
    <property type="entry name" value="PHEHYDRXLASE"/>
</dbReference>
<dbReference type="InterPro" id="IPR036010">
    <property type="entry name" value="2Fe-2S_ferredoxin-like_sf"/>
</dbReference>
<dbReference type="Gene3D" id="3.10.20.30">
    <property type="match status" value="1"/>
</dbReference>
<feature type="domain" description="2Fe-2S ferredoxin-type" evidence="12">
    <location>
        <begin position="509"/>
        <end position="593"/>
    </location>
</feature>
<evidence type="ECO:0000313" key="15">
    <source>
        <dbReference type="Proteomes" id="UP000494218"/>
    </source>
</evidence>
<evidence type="ECO:0000256" key="4">
    <source>
        <dbReference type="ARBA" id="ARBA00022723"/>
    </source>
</evidence>
<dbReference type="GO" id="GO:0046872">
    <property type="term" value="F:metal ion binding"/>
    <property type="evidence" value="ECO:0007669"/>
    <property type="project" value="UniProtKB-KW"/>
</dbReference>
<dbReference type="Pfam" id="PF00175">
    <property type="entry name" value="NAD_binding_1"/>
    <property type="match status" value="1"/>
</dbReference>
<comment type="similarity">
    <text evidence="10">In the N-terminal section; belongs to the FAD-binding oxidoreductase type 6 family.</text>
</comment>
<dbReference type="InterPro" id="IPR001709">
    <property type="entry name" value="Flavoprot_Pyr_Nucl_cyt_Rdtase"/>
</dbReference>
<evidence type="ECO:0000256" key="1">
    <source>
        <dbReference type="ARBA" id="ARBA00001974"/>
    </source>
</evidence>
<dbReference type="AlphaFoldDB" id="A0A6P2SN80"/>
<proteinExistence type="inferred from homology"/>
<dbReference type="PROSITE" id="PS51085">
    <property type="entry name" value="2FE2S_FER_2"/>
    <property type="match status" value="1"/>
</dbReference>
<dbReference type="Pfam" id="PF00111">
    <property type="entry name" value="Fer2"/>
    <property type="match status" value="1"/>
</dbReference>
<keyword evidence="8" id="KW-0411">Iron-sulfur</keyword>
<dbReference type="Proteomes" id="UP000494218">
    <property type="component" value="Unassembled WGS sequence"/>
</dbReference>
<dbReference type="CDD" id="cd06215">
    <property type="entry name" value="FNR_iron_sulfur_binding_1"/>
    <property type="match status" value="1"/>
</dbReference>
<keyword evidence="5" id="KW-0274">FAD</keyword>
<dbReference type="EMBL" id="CABVPW010000082">
    <property type="protein sequence ID" value="VWC52157.1"/>
    <property type="molecule type" value="Genomic_DNA"/>
</dbReference>
<dbReference type="InterPro" id="IPR039261">
    <property type="entry name" value="FNR_nucleotide-bd"/>
</dbReference>
<dbReference type="PRINTS" id="PR00371">
    <property type="entry name" value="FPNCR"/>
</dbReference>
<dbReference type="SUPFAM" id="SSF54292">
    <property type="entry name" value="2Fe-2S ferredoxin-like"/>
    <property type="match status" value="1"/>
</dbReference>
<dbReference type="InterPro" id="IPR001433">
    <property type="entry name" value="OxRdtase_FAD/NAD-bd"/>
</dbReference>
<evidence type="ECO:0000256" key="2">
    <source>
        <dbReference type="ARBA" id="ARBA00022630"/>
    </source>
</evidence>
<dbReference type="GO" id="GO:0016491">
    <property type="term" value="F:oxidoreductase activity"/>
    <property type="evidence" value="ECO:0007669"/>
    <property type="project" value="UniProtKB-KW"/>
</dbReference>
<feature type="domain" description="FAD-binding FR-type" evidence="13">
    <location>
        <begin position="210"/>
        <end position="313"/>
    </location>
</feature>
<dbReference type="Gene3D" id="3.40.50.80">
    <property type="entry name" value="Nucleotide-binding domain of ferredoxin-NADP reductase (FNR) module"/>
    <property type="match status" value="1"/>
</dbReference>
<dbReference type="InterPro" id="IPR008333">
    <property type="entry name" value="Cbr1-like_FAD-bd_dom"/>
</dbReference>
<keyword evidence="4" id="KW-0479">Metal-binding</keyword>
<dbReference type="PROSITE" id="PS00197">
    <property type="entry name" value="2FE2S_FER_1"/>
    <property type="match status" value="1"/>
</dbReference>
<dbReference type="SUPFAM" id="SSF52343">
    <property type="entry name" value="Ferredoxin reductase-like, C-terminal NADP-linked domain"/>
    <property type="match status" value="1"/>
</dbReference>
<dbReference type="InterPro" id="IPR017927">
    <property type="entry name" value="FAD-bd_FR_type"/>
</dbReference>
<dbReference type="PANTHER" id="PTHR47354">
    <property type="entry name" value="NADH OXIDOREDUCTASE HCR"/>
    <property type="match status" value="1"/>
</dbReference>
<comment type="cofactor">
    <cofactor evidence="1">
        <name>FAD</name>
        <dbReference type="ChEBI" id="CHEBI:57692"/>
    </cofactor>
</comment>
<evidence type="ECO:0000256" key="3">
    <source>
        <dbReference type="ARBA" id="ARBA00022714"/>
    </source>
</evidence>
<gene>
    <name evidence="14" type="ORF">BLA23254_07979</name>
</gene>
<evidence type="ECO:0000256" key="8">
    <source>
        <dbReference type="ARBA" id="ARBA00023014"/>
    </source>
</evidence>
<dbReference type="InterPro" id="IPR017938">
    <property type="entry name" value="Riboflavin_synthase-like_b-brl"/>
</dbReference>
<evidence type="ECO:0000256" key="6">
    <source>
        <dbReference type="ARBA" id="ARBA00023002"/>
    </source>
</evidence>
<dbReference type="PANTHER" id="PTHR47354:SF6">
    <property type="entry name" value="NADH OXIDOREDUCTASE HCR"/>
    <property type="match status" value="1"/>
</dbReference>
<dbReference type="GO" id="GO:0051537">
    <property type="term" value="F:2 iron, 2 sulfur cluster binding"/>
    <property type="evidence" value="ECO:0007669"/>
    <property type="project" value="UniProtKB-KW"/>
</dbReference>
<evidence type="ECO:0000259" key="12">
    <source>
        <dbReference type="PROSITE" id="PS51085"/>
    </source>
</evidence>
<evidence type="ECO:0000256" key="7">
    <source>
        <dbReference type="ARBA" id="ARBA00023004"/>
    </source>
</evidence>
<evidence type="ECO:0000256" key="11">
    <source>
        <dbReference type="SAM" id="MobiDB-lite"/>
    </source>
</evidence>
<keyword evidence="6" id="KW-0560">Oxidoreductase</keyword>
<dbReference type="Pfam" id="PF00970">
    <property type="entry name" value="FAD_binding_6"/>
    <property type="match status" value="1"/>
</dbReference>
<accession>A0A6P2SN80</accession>
<dbReference type="SUPFAM" id="SSF63380">
    <property type="entry name" value="Riboflavin synthase domain-like"/>
    <property type="match status" value="1"/>
</dbReference>
<dbReference type="CDD" id="cd00207">
    <property type="entry name" value="fer2"/>
    <property type="match status" value="1"/>
</dbReference>